<dbReference type="InterPro" id="IPR035418">
    <property type="entry name" value="AraC-bd_2"/>
</dbReference>
<dbReference type="GO" id="GO:0003700">
    <property type="term" value="F:DNA-binding transcription factor activity"/>
    <property type="evidence" value="ECO:0007669"/>
    <property type="project" value="InterPro"/>
</dbReference>
<keyword evidence="1" id="KW-0805">Transcription regulation</keyword>
<dbReference type="SMART" id="SM00342">
    <property type="entry name" value="HTH_ARAC"/>
    <property type="match status" value="1"/>
</dbReference>
<evidence type="ECO:0000259" key="4">
    <source>
        <dbReference type="PROSITE" id="PS01124"/>
    </source>
</evidence>
<dbReference type="PRINTS" id="PR00032">
    <property type="entry name" value="HTHARAC"/>
</dbReference>
<feature type="domain" description="HTH araC/xylS-type" evidence="4">
    <location>
        <begin position="255"/>
        <end position="356"/>
    </location>
</feature>
<dbReference type="InterPro" id="IPR020449">
    <property type="entry name" value="Tscrpt_reg_AraC-type_HTH"/>
</dbReference>
<reference evidence="5 6" key="1">
    <citation type="submission" date="2018-03" db="EMBL/GenBank/DDBJ databases">
        <title>The draft genome of Mesorhizobium soli JCM 19897.</title>
        <authorList>
            <person name="Li L."/>
            <person name="Liu L."/>
            <person name="Liang L."/>
            <person name="Wang T."/>
            <person name="Zhang X."/>
        </authorList>
    </citation>
    <scope>NUCLEOTIDE SEQUENCE [LARGE SCALE GENOMIC DNA]</scope>
    <source>
        <strain evidence="5 6">JCM 19897</strain>
    </source>
</reference>
<accession>A0A2P7S2I8</accession>
<keyword evidence="2" id="KW-0238">DNA-binding</keyword>
<keyword evidence="3" id="KW-0804">Transcription</keyword>
<evidence type="ECO:0000256" key="3">
    <source>
        <dbReference type="ARBA" id="ARBA00023163"/>
    </source>
</evidence>
<organism evidence="5 6">
    <name type="scientific">Pseudaminobacter soli</name>
    <name type="common">ex Li et al. 2025</name>
    <dbReference type="NCBI Taxonomy" id="1295366"/>
    <lineage>
        <taxon>Bacteria</taxon>
        <taxon>Pseudomonadati</taxon>
        <taxon>Pseudomonadota</taxon>
        <taxon>Alphaproteobacteria</taxon>
        <taxon>Hyphomicrobiales</taxon>
        <taxon>Phyllobacteriaceae</taxon>
        <taxon>Pseudaminobacter</taxon>
    </lineage>
</organism>
<dbReference type="SUPFAM" id="SSF46689">
    <property type="entry name" value="Homeodomain-like"/>
    <property type="match status" value="1"/>
</dbReference>
<dbReference type="Proteomes" id="UP000240653">
    <property type="component" value="Unassembled WGS sequence"/>
</dbReference>
<dbReference type="InterPro" id="IPR018060">
    <property type="entry name" value="HTH_AraC"/>
</dbReference>
<dbReference type="PANTHER" id="PTHR46796:SF6">
    <property type="entry name" value="ARAC SUBFAMILY"/>
    <property type="match status" value="1"/>
</dbReference>
<protein>
    <recommendedName>
        <fullName evidence="4">HTH araC/xylS-type domain-containing protein</fullName>
    </recommendedName>
</protein>
<evidence type="ECO:0000313" key="5">
    <source>
        <dbReference type="EMBL" id="PSJ56679.1"/>
    </source>
</evidence>
<name>A0A2P7S2I8_9HYPH</name>
<proteinExistence type="predicted"/>
<dbReference type="InterPro" id="IPR050204">
    <property type="entry name" value="AraC_XylS_family_regulators"/>
</dbReference>
<dbReference type="PANTHER" id="PTHR46796">
    <property type="entry name" value="HTH-TYPE TRANSCRIPTIONAL ACTIVATOR RHAS-RELATED"/>
    <property type="match status" value="1"/>
</dbReference>
<dbReference type="Pfam" id="PF14525">
    <property type="entry name" value="AraC_binding_2"/>
    <property type="match status" value="1"/>
</dbReference>
<dbReference type="AlphaFoldDB" id="A0A2P7S2I8"/>
<dbReference type="Pfam" id="PF12833">
    <property type="entry name" value="HTH_18"/>
    <property type="match status" value="1"/>
</dbReference>
<keyword evidence="6" id="KW-1185">Reference proteome</keyword>
<dbReference type="PROSITE" id="PS01124">
    <property type="entry name" value="HTH_ARAC_FAMILY_2"/>
    <property type="match status" value="1"/>
</dbReference>
<sequence>MARKPAWSCAHLFGIRCAAGIFVAAMCWRRALLCVRLHADLQGGRLEAVTSIWSTSDVESRHRFSYWRDAVCQAILNVDAEPQGAENFEAQISGRILGSAKLACFVSKPHQIVRNRSHVARSGESGYLVSWQKAGRSQIIQGDASISLEAGDIGVIDVERSFRVDFPTPVSRTLALIPRRPLEERAPWFRRAPLARIGVGEVFGRLASEHLACLSDHPMNSSSEADLLVENICNLLALATAPGELGREIAGVPAETVLAFCRKNLRQPDLSPRMAAFHLRVSVRTIHLRFQQMGTTFGAWVLAERLETCRRALENATLARQSISEIAFDCGFRDISHFSKAFKRSYCVSPRDHRASMLPRPEH</sequence>
<dbReference type="Gene3D" id="1.10.10.60">
    <property type="entry name" value="Homeodomain-like"/>
    <property type="match status" value="1"/>
</dbReference>
<gene>
    <name evidence="5" type="ORF">C7I85_24320</name>
</gene>
<comment type="caution">
    <text evidence="5">The sequence shown here is derived from an EMBL/GenBank/DDBJ whole genome shotgun (WGS) entry which is preliminary data.</text>
</comment>
<dbReference type="InterPro" id="IPR009057">
    <property type="entry name" value="Homeodomain-like_sf"/>
</dbReference>
<evidence type="ECO:0000256" key="2">
    <source>
        <dbReference type="ARBA" id="ARBA00023125"/>
    </source>
</evidence>
<dbReference type="EMBL" id="PXYL01000017">
    <property type="protein sequence ID" value="PSJ56679.1"/>
    <property type="molecule type" value="Genomic_DNA"/>
</dbReference>
<evidence type="ECO:0000313" key="6">
    <source>
        <dbReference type="Proteomes" id="UP000240653"/>
    </source>
</evidence>
<evidence type="ECO:0000256" key="1">
    <source>
        <dbReference type="ARBA" id="ARBA00023015"/>
    </source>
</evidence>
<dbReference type="GO" id="GO:0043565">
    <property type="term" value="F:sequence-specific DNA binding"/>
    <property type="evidence" value="ECO:0007669"/>
    <property type="project" value="InterPro"/>
</dbReference>